<dbReference type="InterPro" id="IPR050131">
    <property type="entry name" value="Peptidase_S8_subtilisin-like"/>
</dbReference>
<evidence type="ECO:0000256" key="3">
    <source>
        <dbReference type="ARBA" id="ARBA00022801"/>
    </source>
</evidence>
<gene>
    <name evidence="7" type="ORF">H072_9454</name>
</gene>
<evidence type="ECO:0000256" key="1">
    <source>
        <dbReference type="ARBA" id="ARBA00011073"/>
    </source>
</evidence>
<reference evidence="8" key="2">
    <citation type="submission" date="2013-04" db="EMBL/GenBank/DDBJ databases">
        <title>Genomic mechanisms accounting for the adaptation to parasitism in nematode-trapping fungi.</title>
        <authorList>
            <person name="Ahren D.G."/>
        </authorList>
    </citation>
    <scope>NUCLEOTIDE SEQUENCE [LARGE SCALE GENOMIC DNA]</scope>
    <source>
        <strain evidence="8">CBS 200.50</strain>
    </source>
</reference>
<dbReference type="GO" id="GO:0006508">
    <property type="term" value="P:proteolysis"/>
    <property type="evidence" value="ECO:0007669"/>
    <property type="project" value="UniProtKB-KW"/>
</dbReference>
<dbReference type="AlphaFoldDB" id="S8A2N3"/>
<keyword evidence="2" id="KW-0645">Protease</keyword>
<keyword evidence="4" id="KW-0720">Serine protease</keyword>
<dbReference type="InterPro" id="IPR023828">
    <property type="entry name" value="Peptidase_S8_Ser-AS"/>
</dbReference>
<comment type="caution">
    <text evidence="7">The sequence shown here is derived from an EMBL/GenBank/DDBJ whole genome shotgun (WGS) entry which is preliminary data.</text>
</comment>
<dbReference type="InterPro" id="IPR036852">
    <property type="entry name" value="Peptidase_S8/S53_dom_sf"/>
</dbReference>
<organism evidence="7 8">
    <name type="scientific">Dactylellina haptotyla (strain CBS 200.50)</name>
    <name type="common">Nematode-trapping fungus</name>
    <name type="synonym">Monacrosporium haptotylum</name>
    <dbReference type="NCBI Taxonomy" id="1284197"/>
    <lineage>
        <taxon>Eukaryota</taxon>
        <taxon>Fungi</taxon>
        <taxon>Dikarya</taxon>
        <taxon>Ascomycota</taxon>
        <taxon>Pezizomycotina</taxon>
        <taxon>Orbiliomycetes</taxon>
        <taxon>Orbiliales</taxon>
        <taxon>Orbiliaceae</taxon>
        <taxon>Dactylellina</taxon>
    </lineage>
</organism>
<feature type="chain" id="PRO_5004547465" description="Peptidase S8/S53 domain-containing protein" evidence="5">
    <location>
        <begin position="24"/>
        <end position="411"/>
    </location>
</feature>
<evidence type="ECO:0000256" key="2">
    <source>
        <dbReference type="ARBA" id="ARBA00022670"/>
    </source>
</evidence>
<evidence type="ECO:0000313" key="7">
    <source>
        <dbReference type="EMBL" id="EPS36994.1"/>
    </source>
</evidence>
<dbReference type="PROSITE" id="PS00138">
    <property type="entry name" value="SUBTILASE_SER"/>
    <property type="match status" value="1"/>
</dbReference>
<dbReference type="Proteomes" id="UP000015100">
    <property type="component" value="Unassembled WGS sequence"/>
</dbReference>
<keyword evidence="5" id="KW-0732">Signal</keyword>
<dbReference type="CDD" id="cd00306">
    <property type="entry name" value="Peptidases_S8_S53"/>
    <property type="match status" value="1"/>
</dbReference>
<accession>S8A2N3</accession>
<name>S8A2N3_DACHA</name>
<comment type="similarity">
    <text evidence="1">Belongs to the peptidase S8 family.</text>
</comment>
<dbReference type="OrthoDB" id="206201at2759"/>
<dbReference type="HOGENOM" id="CLU_669054_0_0_1"/>
<dbReference type="PANTHER" id="PTHR43806:SF11">
    <property type="entry name" value="CEREVISIN-RELATED"/>
    <property type="match status" value="1"/>
</dbReference>
<feature type="signal peptide" evidence="5">
    <location>
        <begin position="1"/>
        <end position="23"/>
    </location>
</feature>
<dbReference type="Pfam" id="PF00082">
    <property type="entry name" value="Peptidase_S8"/>
    <property type="match status" value="1"/>
</dbReference>
<evidence type="ECO:0000259" key="6">
    <source>
        <dbReference type="Pfam" id="PF00082"/>
    </source>
</evidence>
<evidence type="ECO:0000313" key="8">
    <source>
        <dbReference type="Proteomes" id="UP000015100"/>
    </source>
</evidence>
<keyword evidence="3" id="KW-0378">Hydrolase</keyword>
<dbReference type="InterPro" id="IPR000209">
    <property type="entry name" value="Peptidase_S8/S53_dom"/>
</dbReference>
<sequence>MSNFAVFLRTSFILNLLLSRVFASTKIGTWERGFLSYWFIIDFANQNSAEENQNILDRFKTEIRKFLLPPKDEAIYIIQSETLGLVTVVADTPGNIDNEEGIRAACIKFPELKEFRNTHFRDWIFVGPSVLEEPRDDPFSFDFNKDEKGQKLSHGTSVTSKIVGENLGFAQKSEVVVVNIARGDSRGSDNVGNKQYLFLDGLVKVHDYVKKHGLSGQCVINMSLEFWMPALDLLESYDGFGAIYGPLIKFLLNNITDKLNCYVVVAAGNGEPSEPITANPPSFGGELNPKKFVVVAGHETESEQNYYQIADFVRISAPAEDIKCAKGYLVTEKHKNTYATVGGEFNTLSGTSFATPVVSALNASFISIGYSDPVDHLYAISETPLSGVVPGAPRLAFIGINTDQWPIEFRP</sequence>
<protein>
    <recommendedName>
        <fullName evidence="6">Peptidase S8/S53 domain-containing protein</fullName>
    </recommendedName>
</protein>
<feature type="domain" description="Peptidase S8/S53" evidence="6">
    <location>
        <begin position="138"/>
        <end position="365"/>
    </location>
</feature>
<dbReference type="EMBL" id="AQGS01000810">
    <property type="protein sequence ID" value="EPS36994.1"/>
    <property type="molecule type" value="Genomic_DNA"/>
</dbReference>
<reference evidence="7 8" key="1">
    <citation type="journal article" date="2013" name="PLoS Genet.">
        <title>Genomic mechanisms accounting for the adaptation to parasitism in nematode-trapping fungi.</title>
        <authorList>
            <person name="Meerupati T."/>
            <person name="Andersson K.M."/>
            <person name="Friman E."/>
            <person name="Kumar D."/>
            <person name="Tunlid A."/>
            <person name="Ahren D."/>
        </authorList>
    </citation>
    <scope>NUCLEOTIDE SEQUENCE [LARGE SCALE GENOMIC DNA]</scope>
    <source>
        <strain evidence="7 8">CBS 200.50</strain>
    </source>
</reference>
<evidence type="ECO:0000256" key="5">
    <source>
        <dbReference type="SAM" id="SignalP"/>
    </source>
</evidence>
<proteinExistence type="inferred from homology"/>
<keyword evidence="8" id="KW-1185">Reference proteome</keyword>
<dbReference type="GO" id="GO:0004252">
    <property type="term" value="F:serine-type endopeptidase activity"/>
    <property type="evidence" value="ECO:0007669"/>
    <property type="project" value="InterPro"/>
</dbReference>
<evidence type="ECO:0000256" key="4">
    <source>
        <dbReference type="ARBA" id="ARBA00022825"/>
    </source>
</evidence>
<dbReference type="Gene3D" id="3.40.50.200">
    <property type="entry name" value="Peptidase S8/S53 domain"/>
    <property type="match status" value="1"/>
</dbReference>
<dbReference type="PANTHER" id="PTHR43806">
    <property type="entry name" value="PEPTIDASE S8"/>
    <property type="match status" value="1"/>
</dbReference>
<dbReference type="SUPFAM" id="SSF52743">
    <property type="entry name" value="Subtilisin-like"/>
    <property type="match status" value="1"/>
</dbReference>